<protein>
    <recommendedName>
        <fullName evidence="4">YARHG domain-containing protein</fullName>
    </recommendedName>
</protein>
<reference evidence="2 3" key="1">
    <citation type="submission" date="2019-11" db="EMBL/GenBank/DDBJ databases">
        <title>Identification of a novel strain.</title>
        <authorList>
            <person name="Xu Q."/>
            <person name="Wang G."/>
        </authorList>
    </citation>
    <scope>NUCLEOTIDE SEQUENCE [LARGE SCALE GENOMIC DNA]</scope>
    <source>
        <strain evidence="3">xq</strain>
    </source>
</reference>
<evidence type="ECO:0000313" key="2">
    <source>
        <dbReference type="EMBL" id="MTD93710.1"/>
    </source>
</evidence>
<feature type="signal peptide" evidence="1">
    <location>
        <begin position="1"/>
        <end position="23"/>
    </location>
</feature>
<evidence type="ECO:0000256" key="1">
    <source>
        <dbReference type="SAM" id="SignalP"/>
    </source>
</evidence>
<keyword evidence="3" id="KW-1185">Reference proteome</keyword>
<comment type="caution">
    <text evidence="2">The sequence shown here is derived from an EMBL/GenBank/DDBJ whole genome shotgun (WGS) entry which is preliminary data.</text>
</comment>
<dbReference type="RefSeq" id="WP_154738225.1">
    <property type="nucleotide sequence ID" value="NZ_WMBQ01000001.1"/>
</dbReference>
<dbReference type="Proteomes" id="UP000440694">
    <property type="component" value="Unassembled WGS sequence"/>
</dbReference>
<proteinExistence type="predicted"/>
<dbReference type="AlphaFoldDB" id="A0A6I3KIE5"/>
<evidence type="ECO:0000313" key="3">
    <source>
        <dbReference type="Proteomes" id="UP000440694"/>
    </source>
</evidence>
<gene>
    <name evidence="2" type="ORF">GIW81_05100</name>
</gene>
<dbReference type="EMBL" id="WMBQ01000001">
    <property type="protein sequence ID" value="MTD93710.1"/>
    <property type="molecule type" value="Genomic_DNA"/>
</dbReference>
<organism evidence="2 3">
    <name type="scientific">Hyphomicrobium album</name>
    <dbReference type="NCBI Taxonomy" id="2665159"/>
    <lineage>
        <taxon>Bacteria</taxon>
        <taxon>Pseudomonadati</taxon>
        <taxon>Pseudomonadota</taxon>
        <taxon>Alphaproteobacteria</taxon>
        <taxon>Hyphomicrobiales</taxon>
        <taxon>Hyphomicrobiaceae</taxon>
        <taxon>Hyphomicrobium</taxon>
    </lineage>
</organism>
<keyword evidence="1" id="KW-0732">Signal</keyword>
<sequence length="84" mass="9190">MNIAKWAALGTAAVVLASPTMVAADSYWEVEAARANARAGGPTNARDAELLQRYGCLSGTRSAFCQRLGYSDGRTYRRSRRYSR</sequence>
<accession>A0A6I3KIE5</accession>
<evidence type="ECO:0008006" key="4">
    <source>
        <dbReference type="Google" id="ProtNLM"/>
    </source>
</evidence>
<feature type="chain" id="PRO_5026038570" description="YARHG domain-containing protein" evidence="1">
    <location>
        <begin position="24"/>
        <end position="84"/>
    </location>
</feature>
<name>A0A6I3KIE5_9HYPH</name>